<dbReference type="CDD" id="cd00081">
    <property type="entry name" value="Hint"/>
    <property type="match status" value="1"/>
</dbReference>
<feature type="compositionally biased region" description="Basic and acidic residues" evidence="6">
    <location>
        <begin position="290"/>
        <end position="381"/>
    </location>
</feature>
<dbReference type="InterPro" id="IPR045058">
    <property type="entry name" value="GIMA/IAN/Toc"/>
</dbReference>
<dbReference type="Pfam" id="PF01079">
    <property type="entry name" value="Hint"/>
    <property type="match status" value="1"/>
</dbReference>
<dbReference type="Pfam" id="PF04548">
    <property type="entry name" value="AIG1"/>
    <property type="match status" value="1"/>
</dbReference>
<dbReference type="Gene3D" id="2.170.16.10">
    <property type="entry name" value="Hedgehog/Intein (Hint) domain"/>
    <property type="match status" value="1"/>
</dbReference>
<proteinExistence type="inferred from homology"/>
<comment type="similarity">
    <text evidence="1">Belongs to the TRAFAC class TrmE-Era-EngA-EngB-Septin-like GTPase superfamily. AIG1/Toc34/Toc159-like paraseptin GTPase family. IAN subfamily.</text>
</comment>
<sequence>MSPCRAETQNQVPVSRKGTPTMWVPVSSMRTQIKLPSGDPLTVVLIGKTGNGKSATGNFIVGEVGSFKESYQSSSQTKICALKERKEERHLTVIDTPGVLDSVPVSAFEKLKEFSGLYNKRQEEILREISRVFAMSPDGLDAILLVTRYGDKFLKEDAEALKILQTFFGKEAHAYMILILTHGDQAERNANIDQISVETHLNTYVQGLPSWVQGFLDEIGQRIVLVNNDLLRFKEKDPGHYKGKLYELVQVIDEMRRGKGPFMHKLTWASKQTLENEIKTAMEESGLASLERDLRKKEEQVEKERIEAHTKSSELKKNNETEEEKKKMEEKKKKMEDERKRLEGERKKLENEKKKLEEKLKDDQKKEAQKGEGGKATENVKKKSGGCYPGSATIIGVKGRLRRIESLQIGDEVEILTNKGIQLEPVITFIHRQPQVVEEFLKIVTVKEKILLITADHLLFVEVMGQATAIPARNVKIRDTVYVRGSHGSEKDSVRSISTVYEKGAYAPVTLSGTILVNDVHTSCYFDVLSHEWSHRAMGIARTVHYVSPSLVRRISAIGEKDGFPGWCRLAHTMLTLLD</sequence>
<keyword evidence="4" id="KW-0547">Nucleotide-binding</keyword>
<evidence type="ECO:0000313" key="8">
    <source>
        <dbReference type="EMBL" id="PFX21662.1"/>
    </source>
</evidence>
<dbReference type="InterPro" id="IPR006703">
    <property type="entry name" value="G_AIG1"/>
</dbReference>
<dbReference type="STRING" id="50429.A0A2B4RZJ4"/>
<feature type="region of interest" description="Disordered" evidence="6">
    <location>
        <begin position="289"/>
        <end position="385"/>
    </location>
</feature>
<dbReference type="AlphaFoldDB" id="A0A2B4RZJ4"/>
<keyword evidence="9" id="KW-1185">Reference proteome</keyword>
<evidence type="ECO:0000256" key="5">
    <source>
        <dbReference type="ARBA" id="ARBA00023134"/>
    </source>
</evidence>
<evidence type="ECO:0000256" key="2">
    <source>
        <dbReference type="ARBA" id="ARBA00022473"/>
    </source>
</evidence>
<dbReference type="PANTHER" id="PTHR10903">
    <property type="entry name" value="GTPASE, IMAP FAMILY MEMBER-RELATED"/>
    <property type="match status" value="1"/>
</dbReference>
<dbReference type="EMBL" id="LSMT01000268">
    <property type="protein sequence ID" value="PFX21662.1"/>
    <property type="molecule type" value="Genomic_DNA"/>
</dbReference>
<organism evidence="8 9">
    <name type="scientific">Stylophora pistillata</name>
    <name type="common">Smooth cauliflower coral</name>
    <dbReference type="NCBI Taxonomy" id="50429"/>
    <lineage>
        <taxon>Eukaryota</taxon>
        <taxon>Metazoa</taxon>
        <taxon>Cnidaria</taxon>
        <taxon>Anthozoa</taxon>
        <taxon>Hexacorallia</taxon>
        <taxon>Scleractinia</taxon>
        <taxon>Astrocoeniina</taxon>
        <taxon>Pocilloporidae</taxon>
        <taxon>Stylophora</taxon>
    </lineage>
</organism>
<evidence type="ECO:0000313" key="9">
    <source>
        <dbReference type="Proteomes" id="UP000225706"/>
    </source>
</evidence>
<dbReference type="Gene3D" id="3.40.50.300">
    <property type="entry name" value="P-loop containing nucleotide triphosphate hydrolases"/>
    <property type="match status" value="1"/>
</dbReference>
<dbReference type="SUPFAM" id="SSF52540">
    <property type="entry name" value="P-loop containing nucleoside triphosphate hydrolases"/>
    <property type="match status" value="1"/>
</dbReference>
<dbReference type="PROSITE" id="PS51720">
    <property type="entry name" value="G_AIG1"/>
    <property type="match status" value="1"/>
</dbReference>
<evidence type="ECO:0000256" key="4">
    <source>
        <dbReference type="ARBA" id="ARBA00022741"/>
    </source>
</evidence>
<dbReference type="InterPro" id="IPR003587">
    <property type="entry name" value="Hint_dom_N"/>
</dbReference>
<dbReference type="GO" id="GO:0005525">
    <property type="term" value="F:GTP binding"/>
    <property type="evidence" value="ECO:0007669"/>
    <property type="project" value="UniProtKB-KW"/>
</dbReference>
<evidence type="ECO:0000256" key="1">
    <source>
        <dbReference type="ARBA" id="ARBA00008535"/>
    </source>
</evidence>
<dbReference type="InterPro" id="IPR036844">
    <property type="entry name" value="Hint_dom_sf"/>
</dbReference>
<evidence type="ECO:0000256" key="3">
    <source>
        <dbReference type="ARBA" id="ARBA00022729"/>
    </source>
</evidence>
<dbReference type="InterPro" id="IPR001657">
    <property type="entry name" value="Hedgehog"/>
</dbReference>
<keyword evidence="2" id="KW-0217">Developmental protein</keyword>
<dbReference type="Proteomes" id="UP000225706">
    <property type="component" value="Unassembled WGS sequence"/>
</dbReference>
<dbReference type="GO" id="GO:0016540">
    <property type="term" value="P:protein autoprocessing"/>
    <property type="evidence" value="ECO:0007669"/>
    <property type="project" value="InterPro"/>
</dbReference>
<dbReference type="PANTHER" id="PTHR10903:SF184">
    <property type="entry name" value="GTP-BINDING PROTEIN A"/>
    <property type="match status" value="1"/>
</dbReference>
<feature type="domain" description="AIG1-type G" evidence="7">
    <location>
        <begin position="38"/>
        <end position="271"/>
    </location>
</feature>
<dbReference type="PRINTS" id="PR00632">
    <property type="entry name" value="SONICHHOG"/>
</dbReference>
<reference evidence="9" key="1">
    <citation type="journal article" date="2017" name="bioRxiv">
        <title>Comparative analysis of the genomes of Stylophora pistillata and Acropora digitifera provides evidence for extensive differences between species of corals.</title>
        <authorList>
            <person name="Voolstra C.R."/>
            <person name="Li Y."/>
            <person name="Liew Y.J."/>
            <person name="Baumgarten S."/>
            <person name="Zoccola D."/>
            <person name="Flot J.-F."/>
            <person name="Tambutte S."/>
            <person name="Allemand D."/>
            <person name="Aranda M."/>
        </authorList>
    </citation>
    <scope>NUCLEOTIDE SEQUENCE [LARGE SCALE GENOMIC DNA]</scope>
</reference>
<accession>A0A2B4RZJ4</accession>
<keyword evidence="3" id="KW-0732">Signal</keyword>
<evidence type="ECO:0000259" key="7">
    <source>
        <dbReference type="PROSITE" id="PS51720"/>
    </source>
</evidence>
<dbReference type="SMART" id="SM00306">
    <property type="entry name" value="HintN"/>
    <property type="match status" value="1"/>
</dbReference>
<dbReference type="InterPro" id="IPR027417">
    <property type="entry name" value="P-loop_NTPase"/>
</dbReference>
<name>A0A2B4RZJ4_STYPI</name>
<dbReference type="InterPro" id="IPR001767">
    <property type="entry name" value="Hedgehog_Hint"/>
</dbReference>
<dbReference type="InterPro" id="IPR003586">
    <property type="entry name" value="Hint_dom_C"/>
</dbReference>
<dbReference type="SUPFAM" id="SSF51294">
    <property type="entry name" value="Hedgehog/intein (Hint) domain"/>
    <property type="match status" value="1"/>
</dbReference>
<dbReference type="OrthoDB" id="5974162at2759"/>
<dbReference type="SMART" id="SM00305">
    <property type="entry name" value="HintC"/>
    <property type="match status" value="1"/>
</dbReference>
<keyword evidence="5" id="KW-0342">GTP-binding</keyword>
<gene>
    <name evidence="8" type="primary">shhb</name>
    <name evidence="8" type="ORF">AWC38_SpisGene13840</name>
</gene>
<dbReference type="GO" id="GO:0007267">
    <property type="term" value="P:cell-cell signaling"/>
    <property type="evidence" value="ECO:0007669"/>
    <property type="project" value="InterPro"/>
</dbReference>
<protein>
    <submittedName>
        <fullName evidence="8">Tiggy-winkle hedgehog protein</fullName>
    </submittedName>
</protein>
<evidence type="ECO:0000256" key="6">
    <source>
        <dbReference type="SAM" id="MobiDB-lite"/>
    </source>
</evidence>
<comment type="caution">
    <text evidence="8">The sequence shown here is derived from an EMBL/GenBank/DDBJ whole genome shotgun (WGS) entry which is preliminary data.</text>
</comment>